<reference evidence="1 2" key="1">
    <citation type="submission" date="2023-08" db="EMBL/GenBank/DDBJ databases">
        <title>Black Yeasts Isolated from many extreme environments.</title>
        <authorList>
            <person name="Coleine C."/>
            <person name="Stajich J.E."/>
            <person name="Selbmann L."/>
        </authorList>
    </citation>
    <scope>NUCLEOTIDE SEQUENCE [LARGE SCALE GENOMIC DNA]</scope>
    <source>
        <strain evidence="1 2">CCFEE 5885</strain>
    </source>
</reference>
<comment type="caution">
    <text evidence="1">The sequence shown here is derived from an EMBL/GenBank/DDBJ whole genome shotgun (WGS) entry which is preliminary data.</text>
</comment>
<dbReference type="Gene3D" id="3.40.50.2000">
    <property type="entry name" value="Glycogen Phosphorylase B"/>
    <property type="match status" value="1"/>
</dbReference>
<accession>A0ABR0KCI3</accession>
<keyword evidence="2" id="KW-1185">Reference proteome</keyword>
<sequence>MSYPQELFSIGGNLTEQMAYMVKNPGLLPEFDTIHQGELHRSRRAIRDTMRACWRSCFEPVPQPDSEGEVFDTKAQHYVKAFVADAIIVNPPSFAHIHCAERLGVPLHLVFIMPWSPTQEFPHPLANVRSTEPEAKMANVLSYFLIDTMVWQGLGDIVNRFRYKILGLEPIDPTQAPSLLQRFHVPYLLLHPPESLMKYLEAGPLPVYIGFGSIVAEDPVAMTNLVHRAIRLAGVHAIVSQG</sequence>
<evidence type="ECO:0008006" key="3">
    <source>
        <dbReference type="Google" id="ProtNLM"/>
    </source>
</evidence>
<organism evidence="1 2">
    <name type="scientific">Lithohypha guttulata</name>
    <dbReference type="NCBI Taxonomy" id="1690604"/>
    <lineage>
        <taxon>Eukaryota</taxon>
        <taxon>Fungi</taxon>
        <taxon>Dikarya</taxon>
        <taxon>Ascomycota</taxon>
        <taxon>Pezizomycotina</taxon>
        <taxon>Eurotiomycetes</taxon>
        <taxon>Chaetothyriomycetidae</taxon>
        <taxon>Chaetothyriales</taxon>
        <taxon>Trichomeriaceae</taxon>
        <taxon>Lithohypha</taxon>
    </lineage>
</organism>
<evidence type="ECO:0000313" key="2">
    <source>
        <dbReference type="Proteomes" id="UP001345013"/>
    </source>
</evidence>
<evidence type="ECO:0000313" key="1">
    <source>
        <dbReference type="EMBL" id="KAK5093304.1"/>
    </source>
</evidence>
<dbReference type="EMBL" id="JAVRRG010000045">
    <property type="protein sequence ID" value="KAK5093304.1"/>
    <property type="molecule type" value="Genomic_DNA"/>
</dbReference>
<protein>
    <recommendedName>
        <fullName evidence="3">UDP-glucuronosyltransferase</fullName>
    </recommendedName>
</protein>
<dbReference type="PANTHER" id="PTHR48050:SF13">
    <property type="entry name" value="STEROL 3-BETA-GLUCOSYLTRANSFERASE UGT80A2"/>
    <property type="match status" value="1"/>
</dbReference>
<dbReference type="SUPFAM" id="SSF53756">
    <property type="entry name" value="UDP-Glycosyltransferase/glycogen phosphorylase"/>
    <property type="match status" value="1"/>
</dbReference>
<name>A0ABR0KCI3_9EURO</name>
<dbReference type="Proteomes" id="UP001345013">
    <property type="component" value="Unassembled WGS sequence"/>
</dbReference>
<dbReference type="InterPro" id="IPR050426">
    <property type="entry name" value="Glycosyltransferase_28"/>
</dbReference>
<dbReference type="PANTHER" id="PTHR48050">
    <property type="entry name" value="STEROL 3-BETA-GLUCOSYLTRANSFERASE"/>
    <property type="match status" value="1"/>
</dbReference>
<proteinExistence type="predicted"/>
<gene>
    <name evidence="1" type="ORF">LTR24_004424</name>
</gene>